<keyword evidence="2" id="KW-0539">Nucleus</keyword>
<feature type="region of interest" description="Disordered" evidence="3">
    <location>
        <begin position="200"/>
        <end position="235"/>
    </location>
</feature>
<sequence>MFDDDDDGVDPQIEDVNGYYFEDGEEKPVCFSILPFQFGEDDSEADFLRKDVFLCGFVDKNLPVYKEVVAWKIRLDSEHPNIYVLSIEHKWIKLLKPRKCYGDIVRSTLITVQMLHFFGRGEQRSLNHLWDHLDEVFGKSNPKPVEDDLMKHHTLIKLFVEKDQTLMKSKVQILQRLIENGFKRTKKALGMEAQSIVSDGRRARKNDDNNYGNKDDSGDDCDGSSDDGDGSSDDDVTDQICALCDDGGHLLR</sequence>
<dbReference type="Proteomes" id="UP000251960">
    <property type="component" value="Chromosome 2"/>
</dbReference>
<dbReference type="PANTHER" id="PTHR46235:SF18">
    <property type="entry name" value="PROTEIN ENHANCED DOWNY MILDEW 2"/>
    <property type="match status" value="1"/>
</dbReference>
<dbReference type="GO" id="GO:0005634">
    <property type="term" value="C:nucleus"/>
    <property type="evidence" value="ECO:0007669"/>
    <property type="project" value="UniProtKB-SubCell"/>
</dbReference>
<evidence type="ECO:0000256" key="2">
    <source>
        <dbReference type="ARBA" id="ARBA00023242"/>
    </source>
</evidence>
<comment type="subcellular location">
    <subcellularLocation>
        <location evidence="1">Nucleus</location>
    </subcellularLocation>
</comment>
<dbReference type="Pfam" id="PF12047">
    <property type="entry name" value="DNMT1-RFD"/>
    <property type="match status" value="1"/>
</dbReference>
<protein>
    <recommendedName>
        <fullName evidence="4">RFTS domain-containing protein</fullName>
    </recommendedName>
</protein>
<dbReference type="AlphaFoldDB" id="A0A3L6G3E4"/>
<organism evidence="5">
    <name type="scientific">Zea mays</name>
    <name type="common">Maize</name>
    <dbReference type="NCBI Taxonomy" id="4577"/>
    <lineage>
        <taxon>Eukaryota</taxon>
        <taxon>Viridiplantae</taxon>
        <taxon>Streptophyta</taxon>
        <taxon>Embryophyta</taxon>
        <taxon>Tracheophyta</taxon>
        <taxon>Spermatophyta</taxon>
        <taxon>Magnoliopsida</taxon>
        <taxon>Liliopsida</taxon>
        <taxon>Poales</taxon>
        <taxon>Poaceae</taxon>
        <taxon>PACMAD clade</taxon>
        <taxon>Panicoideae</taxon>
        <taxon>Andropogonodae</taxon>
        <taxon>Andropogoneae</taxon>
        <taxon>Tripsacinae</taxon>
        <taxon>Zea</taxon>
    </lineage>
</organism>
<evidence type="ECO:0000259" key="4">
    <source>
        <dbReference type="Pfam" id="PF12047"/>
    </source>
</evidence>
<reference evidence="5 6" key="1">
    <citation type="journal article" date="2018" name="Nat. Genet.">
        <title>Extensive intraspecific gene order and gene structural variations between Mo17 and other maize genomes.</title>
        <authorList>
            <person name="Sun S."/>
            <person name="Zhou Y."/>
            <person name="Chen J."/>
            <person name="Shi J."/>
            <person name="Zhao H."/>
            <person name="Zhao H."/>
            <person name="Song W."/>
            <person name="Zhang M."/>
            <person name="Cui Y."/>
            <person name="Dong X."/>
            <person name="Liu H."/>
            <person name="Ma X."/>
            <person name="Jiao Y."/>
            <person name="Wang B."/>
            <person name="Wei X."/>
            <person name="Stein J.C."/>
            <person name="Glaubitz J.C."/>
            <person name="Lu F."/>
            <person name="Yu G."/>
            <person name="Liang C."/>
            <person name="Fengler K."/>
            <person name="Li B."/>
            <person name="Rafalski A."/>
            <person name="Schnable P.S."/>
            <person name="Ware D.H."/>
            <person name="Buckler E.S."/>
            <person name="Lai J."/>
        </authorList>
    </citation>
    <scope>NUCLEOTIDE SEQUENCE [LARGE SCALE GENOMIC DNA]</scope>
    <source>
        <strain evidence="6">cv. Missouri 17</strain>
        <tissue evidence="5">Seedling</tissue>
    </source>
</reference>
<evidence type="ECO:0000256" key="3">
    <source>
        <dbReference type="SAM" id="MobiDB-lite"/>
    </source>
</evidence>
<feature type="domain" description="RFTS" evidence="4">
    <location>
        <begin position="10"/>
        <end position="138"/>
    </location>
</feature>
<dbReference type="EMBL" id="NCVQ01000003">
    <property type="protein sequence ID" value="PWZ41603.1"/>
    <property type="molecule type" value="Genomic_DNA"/>
</dbReference>
<feature type="compositionally biased region" description="Acidic residues" evidence="3">
    <location>
        <begin position="217"/>
        <end position="235"/>
    </location>
</feature>
<proteinExistence type="predicted"/>
<comment type="caution">
    <text evidence="5">The sequence shown here is derived from an EMBL/GenBank/DDBJ whole genome shotgun (WGS) entry which is preliminary data.</text>
</comment>
<feature type="compositionally biased region" description="Basic and acidic residues" evidence="3">
    <location>
        <begin position="200"/>
        <end position="216"/>
    </location>
</feature>
<dbReference type="ExpressionAtlas" id="A0A3L6G3E4">
    <property type="expression patterns" value="baseline and differential"/>
</dbReference>
<dbReference type="PANTHER" id="PTHR46235">
    <property type="entry name" value="PHD FINGER-CONTAINING PROTEIN DDB_G0268158"/>
    <property type="match status" value="1"/>
</dbReference>
<evidence type="ECO:0000313" key="5">
    <source>
        <dbReference type="EMBL" id="PWZ41603.1"/>
    </source>
</evidence>
<name>A0A3L6G3E4_MAIZE</name>
<accession>A0A3L6G4D6</accession>
<dbReference type="EMBL" id="NCVQ01000003">
    <property type="protein sequence ID" value="PWZ41597.1"/>
    <property type="molecule type" value="Genomic_DNA"/>
</dbReference>
<dbReference type="InterPro" id="IPR022702">
    <property type="entry name" value="Cytosine_MeTrfase1_RFD"/>
</dbReference>
<accession>A0A3L6G3E4</accession>
<gene>
    <name evidence="5" type="ORF">Zm00014a_011729</name>
</gene>
<evidence type="ECO:0000313" key="6">
    <source>
        <dbReference type="Proteomes" id="UP000251960"/>
    </source>
</evidence>
<evidence type="ECO:0000256" key="1">
    <source>
        <dbReference type="ARBA" id="ARBA00004123"/>
    </source>
</evidence>